<protein>
    <submittedName>
        <fullName evidence="2">Swarming motility protein ybiA</fullName>
    </submittedName>
</protein>
<dbReference type="CDD" id="cd15457">
    <property type="entry name" value="NADAR"/>
    <property type="match status" value="1"/>
</dbReference>
<reference evidence="3" key="1">
    <citation type="journal article" date="2006" name="PLoS Biol.">
        <title>Macronuclear genome sequence of the ciliate Tetrahymena thermophila, a model eukaryote.</title>
        <authorList>
            <person name="Eisen J.A."/>
            <person name="Coyne R.S."/>
            <person name="Wu M."/>
            <person name="Wu D."/>
            <person name="Thiagarajan M."/>
            <person name="Wortman J.R."/>
            <person name="Badger J.H."/>
            <person name="Ren Q."/>
            <person name="Amedeo P."/>
            <person name="Jones K.M."/>
            <person name="Tallon L.J."/>
            <person name="Delcher A.L."/>
            <person name="Salzberg S.L."/>
            <person name="Silva J.C."/>
            <person name="Haas B.J."/>
            <person name="Majoros W.H."/>
            <person name="Farzad M."/>
            <person name="Carlton J.M."/>
            <person name="Smith R.K. Jr."/>
            <person name="Garg J."/>
            <person name="Pearlman R.E."/>
            <person name="Karrer K.M."/>
            <person name="Sun L."/>
            <person name="Manning G."/>
            <person name="Elde N.C."/>
            <person name="Turkewitz A.P."/>
            <person name="Asai D.J."/>
            <person name="Wilkes D.E."/>
            <person name="Wang Y."/>
            <person name="Cai H."/>
            <person name="Collins K."/>
            <person name="Stewart B.A."/>
            <person name="Lee S.R."/>
            <person name="Wilamowska K."/>
            <person name="Weinberg Z."/>
            <person name="Ruzzo W.L."/>
            <person name="Wloga D."/>
            <person name="Gaertig J."/>
            <person name="Frankel J."/>
            <person name="Tsao C.-C."/>
            <person name="Gorovsky M.A."/>
            <person name="Keeling P.J."/>
            <person name="Waller R.F."/>
            <person name="Patron N.J."/>
            <person name="Cherry J.M."/>
            <person name="Stover N.A."/>
            <person name="Krieger C.J."/>
            <person name="del Toro C."/>
            <person name="Ryder H.F."/>
            <person name="Williamson S.C."/>
            <person name="Barbeau R.A."/>
            <person name="Hamilton E.P."/>
            <person name="Orias E."/>
        </authorList>
    </citation>
    <scope>NUCLEOTIDE SEQUENCE [LARGE SCALE GENOMIC DNA]</scope>
    <source>
        <strain evidence="3">SB210</strain>
    </source>
</reference>
<dbReference type="Gene3D" id="1.10.357.40">
    <property type="entry name" value="YbiA-like"/>
    <property type="match status" value="1"/>
</dbReference>
<sequence>MFLVHFSFFRLNSQIKFQKIKIALKVNQKIEYHFINKINNCTKMDKVEQPHVNANGHIYFYREYEHNGIFSNFYASPIALKEKQWPTTEHYFQAQKFSGTEKEELIRLASTPSESFKLGRQRDDEYPLRKDWESVKDEVMYEALKAKFTQHKDLQKFLLSTGDAKIIEHTQKDKYWADGGDGSGKNMLGILLMNLRNELKAKQK</sequence>
<gene>
    <name evidence="2" type="ORF">TTHERM_00486130</name>
</gene>
<dbReference type="SUPFAM" id="SSF143990">
    <property type="entry name" value="YbiA-like"/>
    <property type="match status" value="1"/>
</dbReference>
<evidence type="ECO:0000313" key="3">
    <source>
        <dbReference type="Proteomes" id="UP000009168"/>
    </source>
</evidence>
<dbReference type="OrthoDB" id="206452at2759"/>
<organism evidence="2 3">
    <name type="scientific">Tetrahymena thermophila (strain SB210)</name>
    <dbReference type="NCBI Taxonomy" id="312017"/>
    <lineage>
        <taxon>Eukaryota</taxon>
        <taxon>Sar</taxon>
        <taxon>Alveolata</taxon>
        <taxon>Ciliophora</taxon>
        <taxon>Intramacronucleata</taxon>
        <taxon>Oligohymenophorea</taxon>
        <taxon>Hymenostomatida</taxon>
        <taxon>Tetrahymenina</taxon>
        <taxon>Tetrahymenidae</taxon>
        <taxon>Tetrahymena</taxon>
    </lineage>
</organism>
<feature type="domain" description="NADAR" evidence="1">
    <location>
        <begin position="59"/>
        <end position="200"/>
    </location>
</feature>
<dbReference type="NCBIfam" id="TIGR02464">
    <property type="entry name" value="ribofla_fusion"/>
    <property type="match status" value="1"/>
</dbReference>
<dbReference type="InterPro" id="IPR012816">
    <property type="entry name" value="NADAR"/>
</dbReference>
<proteinExistence type="predicted"/>
<dbReference type="GeneID" id="7831123"/>
<evidence type="ECO:0000259" key="1">
    <source>
        <dbReference type="Pfam" id="PF08719"/>
    </source>
</evidence>
<dbReference type="InterPro" id="IPR037238">
    <property type="entry name" value="YbiA-like_sf"/>
</dbReference>
<dbReference type="RefSeq" id="XP_001032825.2">
    <property type="nucleotide sequence ID" value="XM_001032825.2"/>
</dbReference>
<dbReference type="AlphaFoldDB" id="I7M6G5"/>
<evidence type="ECO:0000313" key="2">
    <source>
        <dbReference type="EMBL" id="EAR85162.2"/>
    </source>
</evidence>
<dbReference type="KEGG" id="tet:TTHERM_00486130"/>
<keyword evidence="3" id="KW-1185">Reference proteome</keyword>
<dbReference type="Pfam" id="PF08719">
    <property type="entry name" value="NADAR"/>
    <property type="match status" value="1"/>
</dbReference>
<dbReference type="STRING" id="312017.I7M6G5"/>
<accession>I7M6G5</accession>
<dbReference type="Proteomes" id="UP000009168">
    <property type="component" value="Unassembled WGS sequence"/>
</dbReference>
<dbReference type="eggNOG" id="ENOG502S5B2">
    <property type="taxonomic scope" value="Eukaryota"/>
</dbReference>
<dbReference type="EMBL" id="GG662587">
    <property type="protein sequence ID" value="EAR85162.2"/>
    <property type="molecule type" value="Genomic_DNA"/>
</dbReference>
<dbReference type="InParanoid" id="I7M6G5"/>
<name>I7M6G5_TETTS</name>